<sequence length="257" mass="28634">MSAVREERSIEIRPMDVTVLFATEAELHGNINLYGFHDETQGRQGSKGLWAEGWTSLDDCIAWDVEVLEEGDYSVSIRYSCAIDPGGSEYEVVAGDSRVTGTVRETSGWLPAFFTWTSFERQQIEGTLHLSGGVCTIEMRATKKPGTGEVMRLYSLDLTPSAAREKIAEAGERARRMRACTDWFVAAKYGVMFHWGTRTQPRRGPQKPFPDAVRDFDVDSFADMVQQTGAGYVIFQAVHGGHWFPGPIQTIEEILPG</sequence>
<dbReference type="AlphaFoldDB" id="X1I6E2"/>
<name>X1I6E2_9ZZZZ</name>
<dbReference type="Gene3D" id="2.60.120.260">
    <property type="entry name" value="Galactose-binding domain-like"/>
    <property type="match status" value="1"/>
</dbReference>
<dbReference type="Gene3D" id="3.20.20.80">
    <property type="entry name" value="Glycosidases"/>
    <property type="match status" value="1"/>
</dbReference>
<dbReference type="SUPFAM" id="SSF49785">
    <property type="entry name" value="Galactose-binding domain-like"/>
    <property type="match status" value="1"/>
</dbReference>
<organism evidence="1">
    <name type="scientific">marine sediment metagenome</name>
    <dbReference type="NCBI Taxonomy" id="412755"/>
    <lineage>
        <taxon>unclassified sequences</taxon>
        <taxon>metagenomes</taxon>
        <taxon>ecological metagenomes</taxon>
    </lineage>
</organism>
<dbReference type="EMBL" id="BARU01027941">
    <property type="protein sequence ID" value="GAH64870.1"/>
    <property type="molecule type" value="Genomic_DNA"/>
</dbReference>
<evidence type="ECO:0000313" key="1">
    <source>
        <dbReference type="EMBL" id="GAH64870.1"/>
    </source>
</evidence>
<reference evidence="1" key="1">
    <citation type="journal article" date="2014" name="Front. Microbiol.">
        <title>High frequency of phylogenetically diverse reductive dehalogenase-homologous genes in deep subseafloor sedimentary metagenomes.</title>
        <authorList>
            <person name="Kawai M."/>
            <person name="Futagami T."/>
            <person name="Toyoda A."/>
            <person name="Takaki Y."/>
            <person name="Nishi S."/>
            <person name="Hori S."/>
            <person name="Arai W."/>
            <person name="Tsubouchi T."/>
            <person name="Morono Y."/>
            <person name="Uchiyama I."/>
            <person name="Ito T."/>
            <person name="Fujiyama A."/>
            <person name="Inagaki F."/>
            <person name="Takami H."/>
        </authorList>
    </citation>
    <scope>NUCLEOTIDE SEQUENCE</scope>
    <source>
        <strain evidence="1">Expedition CK06-06</strain>
    </source>
</reference>
<proteinExistence type="predicted"/>
<comment type="caution">
    <text evidence="1">The sequence shown here is derived from an EMBL/GenBank/DDBJ whole genome shotgun (WGS) entry which is preliminary data.</text>
</comment>
<accession>X1I6E2</accession>
<feature type="non-terminal residue" evidence="1">
    <location>
        <position position="257"/>
    </location>
</feature>
<dbReference type="InterPro" id="IPR008979">
    <property type="entry name" value="Galactose-bd-like_sf"/>
</dbReference>
<dbReference type="SUPFAM" id="SSF51445">
    <property type="entry name" value="(Trans)glycosidases"/>
    <property type="match status" value="1"/>
</dbReference>
<dbReference type="InterPro" id="IPR017853">
    <property type="entry name" value="GH"/>
</dbReference>
<protein>
    <recommendedName>
        <fullName evidence="2">CBM6 domain-containing protein</fullName>
    </recommendedName>
</protein>
<evidence type="ECO:0008006" key="2">
    <source>
        <dbReference type="Google" id="ProtNLM"/>
    </source>
</evidence>
<gene>
    <name evidence="1" type="ORF">S03H2_44660</name>
</gene>
<dbReference type="CDD" id="cd02795">
    <property type="entry name" value="CBM6-CBM35-CBM36_like"/>
    <property type="match status" value="1"/>
</dbReference>